<dbReference type="AlphaFoldDB" id="A0A0B5AXH3"/>
<evidence type="ECO:0008006" key="4">
    <source>
        <dbReference type="Google" id="ProtNLM"/>
    </source>
</evidence>
<dbReference type="KEGG" id="jeo:JMA_40590"/>
<evidence type="ECO:0000256" key="1">
    <source>
        <dbReference type="SAM" id="Phobius"/>
    </source>
</evidence>
<dbReference type="HOGENOM" id="CLU_2180312_0_0_9"/>
<dbReference type="InterPro" id="IPR035287">
    <property type="entry name" value="DUF5362"/>
</dbReference>
<dbReference type="BioCyc" id="JESP1508404:G14D9-13343-MONOMER"/>
<keyword evidence="2" id="KW-0614">Plasmid</keyword>
<geneLocation type="plasmid" evidence="3"/>
<evidence type="ECO:0000313" key="3">
    <source>
        <dbReference type="Proteomes" id="UP000031449"/>
    </source>
</evidence>
<sequence>MEKSFKRVSRFGKILGVLMMVSGVLSALSGIMTIVGAIPGAITVWLGYLIFQSGKEADEYLTHQTEEHKEKIIVSFSKYLYISGIMLVVSLALLIPAILFMGLLGAFAV</sequence>
<keyword evidence="1" id="KW-0472">Membrane</keyword>
<feature type="transmembrane region" description="Helical" evidence="1">
    <location>
        <begin position="79"/>
        <end position="108"/>
    </location>
</feature>
<dbReference type="Pfam" id="PF17319">
    <property type="entry name" value="DUF5362"/>
    <property type="match status" value="1"/>
</dbReference>
<reference evidence="2 3" key="1">
    <citation type="submission" date="2014-08" db="EMBL/GenBank/DDBJ databases">
        <title>Complete genome of a marine bacteria Jeotgalibacillus malaysiensis.</title>
        <authorList>
            <person name="Yaakop A.S."/>
            <person name="Chan K.-G."/>
            <person name="Goh K.M."/>
        </authorList>
    </citation>
    <scope>NUCLEOTIDE SEQUENCE [LARGE SCALE GENOMIC DNA]</scope>
    <source>
        <strain evidence="2 3">D5</strain>
        <plasmid evidence="3">Plasmid</plasmid>
    </source>
</reference>
<dbReference type="Proteomes" id="UP000031449">
    <property type="component" value="Plasmid unnamed"/>
</dbReference>
<keyword evidence="1" id="KW-0812">Transmembrane</keyword>
<keyword evidence="1" id="KW-1133">Transmembrane helix</keyword>
<dbReference type="EMBL" id="CP009417">
    <property type="protein sequence ID" value="AJD93377.1"/>
    <property type="molecule type" value="Genomic_DNA"/>
</dbReference>
<dbReference type="OrthoDB" id="2452345at2"/>
<organism evidence="2 3">
    <name type="scientific">Jeotgalibacillus malaysiensis</name>
    <dbReference type="NCBI Taxonomy" id="1508404"/>
    <lineage>
        <taxon>Bacteria</taxon>
        <taxon>Bacillati</taxon>
        <taxon>Bacillota</taxon>
        <taxon>Bacilli</taxon>
        <taxon>Bacillales</taxon>
        <taxon>Caryophanaceae</taxon>
        <taxon>Jeotgalibacillus</taxon>
    </lineage>
</organism>
<accession>A0A0B5AXH3</accession>
<gene>
    <name evidence="2" type="ORF">JMA_40590</name>
</gene>
<name>A0A0B5AXH3_9BACL</name>
<keyword evidence="3" id="KW-1185">Reference proteome</keyword>
<evidence type="ECO:0000313" key="2">
    <source>
        <dbReference type="EMBL" id="AJD93377.1"/>
    </source>
</evidence>
<protein>
    <recommendedName>
        <fullName evidence="4">DUF5362 domain-containing protein</fullName>
    </recommendedName>
</protein>
<proteinExistence type="predicted"/>